<protein>
    <submittedName>
        <fullName evidence="1">DUF937 domain-containing protein</fullName>
    </submittedName>
</protein>
<organism evidence="1 2">
    <name type="scientific">Halomarinibacterium sedimenti</name>
    <dbReference type="NCBI Taxonomy" id="2857106"/>
    <lineage>
        <taxon>Bacteria</taxon>
        <taxon>Pseudomonadati</taxon>
        <taxon>Bacteroidota</taxon>
        <taxon>Flavobacteriia</taxon>
        <taxon>Flavobacteriales</taxon>
        <taxon>Flavobacteriaceae</taxon>
        <taxon>Halomarinibacterium</taxon>
    </lineage>
</organism>
<accession>A0A9X1FP30</accession>
<dbReference type="InterPro" id="IPR009282">
    <property type="entry name" value="DUF937"/>
</dbReference>
<dbReference type="EMBL" id="JAHWDP010000003">
    <property type="protein sequence ID" value="MBW2937986.1"/>
    <property type="molecule type" value="Genomic_DNA"/>
</dbReference>
<name>A0A9X1FP30_9FLAO</name>
<evidence type="ECO:0000313" key="1">
    <source>
        <dbReference type="EMBL" id="MBW2937986.1"/>
    </source>
</evidence>
<dbReference type="AlphaFoldDB" id="A0A9X1FP30"/>
<reference evidence="1" key="1">
    <citation type="submission" date="2021-07" db="EMBL/GenBank/DDBJ databases">
        <title>Aureisphaera sp. CAU 1614 isolated from sea sediment.</title>
        <authorList>
            <person name="Kim W."/>
        </authorList>
    </citation>
    <scope>NUCLEOTIDE SEQUENCE</scope>
    <source>
        <strain evidence="1">CAU 1614</strain>
    </source>
</reference>
<dbReference type="Pfam" id="PF06078">
    <property type="entry name" value="DUF937"/>
    <property type="match status" value="2"/>
</dbReference>
<evidence type="ECO:0000313" key="2">
    <source>
        <dbReference type="Proteomes" id="UP001138686"/>
    </source>
</evidence>
<proteinExistence type="predicted"/>
<dbReference type="RefSeq" id="WP_219052427.1">
    <property type="nucleotide sequence ID" value="NZ_JAHWDP010000003.1"/>
</dbReference>
<gene>
    <name evidence="1" type="ORF">KXJ69_07705</name>
</gene>
<comment type="caution">
    <text evidence="1">The sequence shown here is derived from an EMBL/GenBank/DDBJ whole genome shotgun (WGS) entry which is preliminary data.</text>
</comment>
<keyword evidence="2" id="KW-1185">Reference proteome</keyword>
<dbReference type="Proteomes" id="UP001138686">
    <property type="component" value="Unassembled WGS sequence"/>
</dbReference>
<sequence>MSGILDLLNSEAGRQIVMGVSQETKQPADKTASVLQMALPLLMGAMKRNASTPEGAAGLLGALNSKHDGSILDNLGGLFGGGVNEEVKQDGMGILGHVLGGSQGNVANALSQKSGMDSQSVMNILQIAAPIILGYLGKQKQQQNVQSPDALGGLLGGLLGGGRKQQKQQSLIESILDGDNDGSIVDDLAGMVFSSGKKKSGLGGLLGGLLGRR</sequence>